<keyword evidence="2" id="KW-1185">Reference proteome</keyword>
<name>A0A346B2B8_9FIRM</name>
<gene>
    <name evidence="1" type="ORF">DKB62_12205</name>
</gene>
<accession>A0A346B2B8</accession>
<reference evidence="1 2" key="1">
    <citation type="submission" date="2018-05" db="EMBL/GenBank/DDBJ databases">
        <title>Complete genome sequence of Megasphaera sp. AJH120T, isolated from the ceca of a chicken.</title>
        <authorList>
            <person name="Maki J."/>
            <person name="Looft T."/>
        </authorList>
    </citation>
    <scope>NUCLEOTIDE SEQUENCE [LARGE SCALE GENOMIC DNA]</scope>
    <source>
        <strain evidence="1 2">AJH120</strain>
    </source>
</reference>
<protein>
    <submittedName>
        <fullName evidence="1">Uncharacterized protein</fullName>
    </submittedName>
</protein>
<dbReference type="Proteomes" id="UP000254337">
    <property type="component" value="Chromosome"/>
</dbReference>
<sequence>MSVLDSFVDEMLQPEVPKRVLIDRMIRGLMIEKPPQFKVPAPKYTFESNLHGLIYDYQKQQVTLSYKVASSVYDDMEMSFASFRALLEGLAVCIRMQKW</sequence>
<dbReference type="EMBL" id="CP029462">
    <property type="protein sequence ID" value="AXL22261.1"/>
    <property type="molecule type" value="Genomic_DNA"/>
</dbReference>
<organism evidence="1 2">
    <name type="scientific">Megasphaera stantonii</name>
    <dbReference type="NCBI Taxonomy" id="2144175"/>
    <lineage>
        <taxon>Bacteria</taxon>
        <taxon>Bacillati</taxon>
        <taxon>Bacillota</taxon>
        <taxon>Negativicutes</taxon>
        <taxon>Veillonellales</taxon>
        <taxon>Veillonellaceae</taxon>
        <taxon>Megasphaera</taxon>
    </lineage>
</organism>
<dbReference type="KEGG" id="meg:DKB62_12205"/>
<evidence type="ECO:0000313" key="1">
    <source>
        <dbReference type="EMBL" id="AXL22261.1"/>
    </source>
</evidence>
<dbReference type="OrthoDB" id="1622916at2"/>
<dbReference type="RefSeq" id="WP_107196616.1">
    <property type="nucleotide sequence ID" value="NZ_CP029462.1"/>
</dbReference>
<evidence type="ECO:0000313" key="2">
    <source>
        <dbReference type="Proteomes" id="UP000254337"/>
    </source>
</evidence>
<proteinExistence type="predicted"/>
<dbReference type="AlphaFoldDB" id="A0A346B2B8"/>